<comment type="caution">
    <text evidence="4">The sequence shown here is derived from an EMBL/GenBank/DDBJ whole genome shotgun (WGS) entry which is preliminary data.</text>
</comment>
<dbReference type="EMBL" id="JANSUY010000002">
    <property type="protein sequence ID" value="MCR9014394.1"/>
    <property type="molecule type" value="Genomic_DNA"/>
</dbReference>
<evidence type="ECO:0000313" key="5">
    <source>
        <dbReference type="Proteomes" id="UP001142175"/>
    </source>
</evidence>
<proteinExistence type="predicted"/>
<dbReference type="Proteomes" id="UP001142175">
    <property type="component" value="Unassembled WGS sequence"/>
</dbReference>
<dbReference type="PROSITE" id="PS51257">
    <property type="entry name" value="PROKAR_LIPOPROTEIN"/>
    <property type="match status" value="1"/>
</dbReference>
<evidence type="ECO:0000256" key="3">
    <source>
        <dbReference type="SAM" id="SignalP"/>
    </source>
</evidence>
<protein>
    <submittedName>
        <fullName evidence="4">Uncharacterized protein</fullName>
    </submittedName>
</protein>
<dbReference type="AlphaFoldDB" id="A0A9X2P247"/>
<organism evidence="4 5">
    <name type="scientific">Aquiflexum gelatinilyticum</name>
    <dbReference type="NCBI Taxonomy" id="2961943"/>
    <lineage>
        <taxon>Bacteria</taxon>
        <taxon>Pseudomonadati</taxon>
        <taxon>Bacteroidota</taxon>
        <taxon>Cytophagia</taxon>
        <taxon>Cytophagales</taxon>
        <taxon>Cyclobacteriaceae</taxon>
        <taxon>Aquiflexum</taxon>
    </lineage>
</organism>
<gene>
    <name evidence="4" type="ORF">NU887_05065</name>
</gene>
<keyword evidence="2" id="KW-1133">Transmembrane helix</keyword>
<name>A0A9X2P247_9BACT</name>
<keyword evidence="2" id="KW-0812">Transmembrane</keyword>
<sequence length="328" mass="36934">MRPGLFGLYLSLVFLFASCASVQDSNINLRLDKSNCFQEFFYDYQEDQIPAPLHSLSLPESLQKNFSKNSLNVANAMGILELLERYIISLEAFYANPTLENRISHLELYQKLSQRIGFAELEISSESAELGCEEERIDQIANYLKAKEGDTDTKLTVSSIIIGAAGAILTTVYLDQGNTGEYIALATGIAGATLGVMILVNKKKVTFNHERNHLQEIWEGPTASKYFPASVWYYLNYIYPEKEVQISKREEIIEKWMGLGIFDSLNPKEKKELVGKFFGSGGIYLSDELVERASMYDQLGSQINLMMQDLKSLSRELEVLQAGKISKP</sequence>
<keyword evidence="2" id="KW-0472">Membrane</keyword>
<feature type="signal peptide" evidence="3">
    <location>
        <begin position="1"/>
        <end position="22"/>
    </location>
</feature>
<keyword evidence="3" id="KW-0732">Signal</keyword>
<accession>A0A9X2P247</accession>
<feature type="coiled-coil region" evidence="1">
    <location>
        <begin position="296"/>
        <end position="323"/>
    </location>
</feature>
<reference evidence="4" key="1">
    <citation type="submission" date="2022-08" db="EMBL/GenBank/DDBJ databases">
        <authorList>
            <person name="Zhang D."/>
        </authorList>
    </citation>
    <scope>NUCLEOTIDE SEQUENCE</scope>
    <source>
        <strain evidence="4">XJ19-11</strain>
    </source>
</reference>
<keyword evidence="1" id="KW-0175">Coiled coil</keyword>
<evidence type="ECO:0000256" key="1">
    <source>
        <dbReference type="SAM" id="Coils"/>
    </source>
</evidence>
<feature type="chain" id="PRO_5040892131" evidence="3">
    <location>
        <begin position="23"/>
        <end position="328"/>
    </location>
</feature>
<feature type="transmembrane region" description="Helical" evidence="2">
    <location>
        <begin position="182"/>
        <end position="201"/>
    </location>
</feature>
<evidence type="ECO:0000313" key="4">
    <source>
        <dbReference type="EMBL" id="MCR9014394.1"/>
    </source>
</evidence>
<dbReference type="RefSeq" id="WP_258422274.1">
    <property type="nucleotide sequence ID" value="NZ_JANSUY010000002.1"/>
</dbReference>
<evidence type="ECO:0000256" key="2">
    <source>
        <dbReference type="SAM" id="Phobius"/>
    </source>
</evidence>
<keyword evidence="5" id="KW-1185">Reference proteome</keyword>